<dbReference type="GO" id="GO:0005739">
    <property type="term" value="C:mitochondrion"/>
    <property type="evidence" value="ECO:0007669"/>
    <property type="project" value="TreeGrafter"/>
</dbReference>
<dbReference type="Gene3D" id="2.60.300.12">
    <property type="entry name" value="HesB-like domain"/>
    <property type="match status" value="1"/>
</dbReference>
<evidence type="ECO:0000256" key="1">
    <source>
        <dbReference type="ARBA" id="ARBA00006718"/>
    </source>
</evidence>
<dbReference type="InterPro" id="IPR000361">
    <property type="entry name" value="ATAP_core_dom"/>
</dbReference>
<dbReference type="InterPro" id="IPR035903">
    <property type="entry name" value="HesB-like_dom_sf"/>
</dbReference>
<dbReference type="SUPFAM" id="SSF89360">
    <property type="entry name" value="HesB-like domain"/>
    <property type="match status" value="1"/>
</dbReference>
<evidence type="ECO:0000259" key="3">
    <source>
        <dbReference type="Pfam" id="PF01521"/>
    </source>
</evidence>
<protein>
    <recommendedName>
        <fullName evidence="3">Core domain-containing protein</fullName>
    </recommendedName>
</protein>
<gene>
    <name evidence="4" type="ORF">WJX72_010076</name>
</gene>
<reference evidence="4 5" key="1">
    <citation type="journal article" date="2024" name="Nat. Commun.">
        <title>Phylogenomics reveals the evolutionary origins of lichenization in chlorophyte algae.</title>
        <authorList>
            <person name="Puginier C."/>
            <person name="Libourel C."/>
            <person name="Otte J."/>
            <person name="Skaloud P."/>
            <person name="Haon M."/>
            <person name="Grisel S."/>
            <person name="Petersen M."/>
            <person name="Berrin J.G."/>
            <person name="Delaux P.M."/>
            <person name="Dal Grande F."/>
            <person name="Keller J."/>
        </authorList>
    </citation>
    <scope>NUCLEOTIDE SEQUENCE [LARGE SCALE GENOMIC DNA]</scope>
    <source>
        <strain evidence="4 5">SAG 2043</strain>
    </source>
</reference>
<dbReference type="InterPro" id="IPR016092">
    <property type="entry name" value="ATAP"/>
</dbReference>
<dbReference type="GO" id="GO:0016226">
    <property type="term" value="P:iron-sulfur cluster assembly"/>
    <property type="evidence" value="ECO:0007669"/>
    <property type="project" value="InterPro"/>
</dbReference>
<dbReference type="GO" id="GO:0051537">
    <property type="term" value="F:2 iron, 2 sulfur cluster binding"/>
    <property type="evidence" value="ECO:0007669"/>
    <property type="project" value="TreeGrafter"/>
</dbReference>
<evidence type="ECO:0000313" key="5">
    <source>
        <dbReference type="Proteomes" id="UP001489004"/>
    </source>
</evidence>
<dbReference type="EMBL" id="JALJOR010000012">
    <property type="protein sequence ID" value="KAK9807810.1"/>
    <property type="molecule type" value="Genomic_DNA"/>
</dbReference>
<comment type="caution">
    <text evidence="4">The sequence shown here is derived from an EMBL/GenBank/DDBJ whole genome shotgun (WGS) entry which is preliminary data.</text>
</comment>
<dbReference type="InterPro" id="IPR017870">
    <property type="entry name" value="FeS_cluster_insertion_CS"/>
</dbReference>
<organism evidence="4 5">
    <name type="scientific">[Myrmecia] bisecta</name>
    <dbReference type="NCBI Taxonomy" id="41462"/>
    <lineage>
        <taxon>Eukaryota</taxon>
        <taxon>Viridiplantae</taxon>
        <taxon>Chlorophyta</taxon>
        <taxon>core chlorophytes</taxon>
        <taxon>Trebouxiophyceae</taxon>
        <taxon>Trebouxiales</taxon>
        <taxon>Trebouxiaceae</taxon>
        <taxon>Myrmecia</taxon>
    </lineage>
</organism>
<proteinExistence type="inferred from homology"/>
<accession>A0AAW1PDD9</accession>
<dbReference type="Pfam" id="PF01521">
    <property type="entry name" value="Fe-S_biosyn"/>
    <property type="match status" value="1"/>
</dbReference>
<dbReference type="NCBIfam" id="TIGR00049">
    <property type="entry name" value="iron-sulfur cluster assembly accessory protein"/>
    <property type="match status" value="1"/>
</dbReference>
<comment type="similarity">
    <text evidence="1">Belongs to the HesB/IscA family.</text>
</comment>
<dbReference type="AlphaFoldDB" id="A0AAW1PDD9"/>
<dbReference type="InterPro" id="IPR050322">
    <property type="entry name" value="Fe-S_cluster_asmbl/transfer"/>
</dbReference>
<dbReference type="PANTHER" id="PTHR10072">
    <property type="entry name" value="IRON-SULFUR CLUSTER ASSEMBLY PROTEIN"/>
    <property type="match status" value="1"/>
</dbReference>
<comment type="function">
    <text evidence="2">Involved in the assembly of mitochondrial iron-sulfur proteins. Probably involved in the binding of an intermediate of Fe/S cluster assembly.</text>
</comment>
<feature type="domain" description="Core" evidence="3">
    <location>
        <begin position="25"/>
        <end position="124"/>
    </location>
</feature>
<sequence>MVHSSLVALAASAARATSRLRRAPISVTDVAAERVKALLSKRNKEYLRLGVKRRGCNGLAYTLNYADEKGKFDELVEDHGVRILIEPAALMHVVGTKMDFVEDRIRSEFVFINPNSKGECGCGESFTT</sequence>
<evidence type="ECO:0000313" key="4">
    <source>
        <dbReference type="EMBL" id="KAK9807810.1"/>
    </source>
</evidence>
<dbReference type="PROSITE" id="PS01152">
    <property type="entry name" value="HESB"/>
    <property type="match status" value="1"/>
</dbReference>
<keyword evidence="5" id="KW-1185">Reference proteome</keyword>
<dbReference type="FunFam" id="2.60.300.12:FF:000001">
    <property type="entry name" value="Iron-binding protein IscA"/>
    <property type="match status" value="1"/>
</dbReference>
<dbReference type="PANTHER" id="PTHR10072:SF41">
    <property type="entry name" value="IRON-SULFUR CLUSTER ASSEMBLY 1 HOMOLOG, MITOCHONDRIAL"/>
    <property type="match status" value="1"/>
</dbReference>
<evidence type="ECO:0000256" key="2">
    <source>
        <dbReference type="ARBA" id="ARBA00057984"/>
    </source>
</evidence>
<dbReference type="Proteomes" id="UP001489004">
    <property type="component" value="Unassembled WGS sequence"/>
</dbReference>
<name>A0AAW1PDD9_9CHLO</name>